<feature type="transmembrane region" description="Helical" evidence="6">
    <location>
        <begin position="125"/>
        <end position="144"/>
    </location>
</feature>
<dbReference type="RefSeq" id="WP_189350608.1">
    <property type="nucleotide sequence ID" value="NZ_BMXK01000009.1"/>
</dbReference>
<dbReference type="InterPro" id="IPR009908">
    <property type="entry name" value="Methylamine_util_MauE"/>
</dbReference>
<evidence type="ECO:0000259" key="7">
    <source>
        <dbReference type="Pfam" id="PF07291"/>
    </source>
</evidence>
<keyword evidence="3 6" id="KW-1133">Transmembrane helix</keyword>
<feature type="transmembrane region" description="Helical" evidence="6">
    <location>
        <begin position="72"/>
        <end position="94"/>
    </location>
</feature>
<keyword evidence="4 6" id="KW-0472">Membrane</keyword>
<evidence type="ECO:0000256" key="5">
    <source>
        <dbReference type="SAM" id="MobiDB-lite"/>
    </source>
</evidence>
<gene>
    <name evidence="8" type="ORF">GCM10008096_22700</name>
</gene>
<dbReference type="SUPFAM" id="SSF52833">
    <property type="entry name" value="Thioredoxin-like"/>
    <property type="match status" value="1"/>
</dbReference>
<evidence type="ECO:0000256" key="6">
    <source>
        <dbReference type="SAM" id="Phobius"/>
    </source>
</evidence>
<dbReference type="Pfam" id="PF07291">
    <property type="entry name" value="MauE"/>
    <property type="match status" value="1"/>
</dbReference>
<evidence type="ECO:0000256" key="3">
    <source>
        <dbReference type="ARBA" id="ARBA00022989"/>
    </source>
</evidence>
<comment type="caution">
    <text evidence="8">The sequence shown here is derived from an EMBL/GenBank/DDBJ whole genome shotgun (WGS) entry which is preliminary data.</text>
</comment>
<evidence type="ECO:0000256" key="2">
    <source>
        <dbReference type="ARBA" id="ARBA00022692"/>
    </source>
</evidence>
<feature type="compositionally biased region" description="Low complexity" evidence="5">
    <location>
        <begin position="196"/>
        <end position="214"/>
    </location>
</feature>
<feature type="domain" description="Methylamine utilisation protein MauE" evidence="7">
    <location>
        <begin position="5"/>
        <end position="135"/>
    </location>
</feature>
<dbReference type="Gene3D" id="3.40.30.10">
    <property type="entry name" value="Glutaredoxin"/>
    <property type="match status" value="1"/>
</dbReference>
<accession>A0ABQ3GL66</accession>
<feature type="region of interest" description="Disordered" evidence="5">
    <location>
        <begin position="189"/>
        <end position="214"/>
    </location>
</feature>
<keyword evidence="9" id="KW-1185">Reference proteome</keyword>
<evidence type="ECO:0000313" key="9">
    <source>
        <dbReference type="Proteomes" id="UP000642819"/>
    </source>
</evidence>
<protein>
    <recommendedName>
        <fullName evidence="7">Methylamine utilisation protein MauE domain-containing protein</fullName>
    </recommendedName>
</protein>
<proteinExistence type="predicted"/>
<dbReference type="EMBL" id="BMXK01000009">
    <property type="protein sequence ID" value="GHD09737.1"/>
    <property type="molecule type" value="Genomic_DNA"/>
</dbReference>
<evidence type="ECO:0000256" key="4">
    <source>
        <dbReference type="ARBA" id="ARBA00023136"/>
    </source>
</evidence>
<dbReference type="InterPro" id="IPR036249">
    <property type="entry name" value="Thioredoxin-like_sf"/>
</dbReference>
<sequence>MTTFALVTTPLTLALILTVAGVAKIMTESQEKVTATPLSGPGVPRIVNHPLVRRLHPWLEILLAIGLVTTPWPAALVVAALALALCLFYTWLIAAVLRSGEAQDCACFGRFGRGATTRWDLARNLGLVVLGLGAVVFAGSGRSVPSDFLAFAPGDWWWLAAVVVAAAVPLTWQQLTGRGPGAGTIVAAPAGAGRTAPEPAGDPAGGEAEEPAGGTPVRWLLSERPAPSSLDDAQPEDLTGVALPKVMVRAAGSAETRGLRQSLPRGATLLILVRPACRACDEVLEALDNWRERFGDRVGVRLLVSRAPEQFAEEHPEVRELVLVDDSLAIQQLLGVRYTPSALLVAPDGSIAAGPTTGAEYISALAGVVADSVES</sequence>
<keyword evidence="2 6" id="KW-0812">Transmembrane</keyword>
<evidence type="ECO:0000313" key="8">
    <source>
        <dbReference type="EMBL" id="GHD09737.1"/>
    </source>
</evidence>
<name>A0ABQ3GL66_9MICC</name>
<comment type="subcellular location">
    <subcellularLocation>
        <location evidence="1">Membrane</location>
        <topology evidence="1">Multi-pass membrane protein</topology>
    </subcellularLocation>
</comment>
<dbReference type="Proteomes" id="UP000642819">
    <property type="component" value="Unassembled WGS sequence"/>
</dbReference>
<reference evidence="9" key="1">
    <citation type="journal article" date="2019" name="Int. J. Syst. Evol. Microbiol.">
        <title>The Global Catalogue of Microorganisms (GCM) 10K type strain sequencing project: providing services to taxonomists for standard genome sequencing and annotation.</title>
        <authorList>
            <consortium name="The Broad Institute Genomics Platform"/>
            <consortium name="The Broad Institute Genome Sequencing Center for Infectious Disease"/>
            <person name="Wu L."/>
            <person name="Ma J."/>
        </authorList>
    </citation>
    <scope>NUCLEOTIDE SEQUENCE [LARGE SCALE GENOMIC DNA]</scope>
    <source>
        <strain evidence="9">KCTC 19466</strain>
    </source>
</reference>
<organism evidence="8 9">
    <name type="scientific">Zhihengliuella salsuginis</name>
    <dbReference type="NCBI Taxonomy" id="578222"/>
    <lineage>
        <taxon>Bacteria</taxon>
        <taxon>Bacillati</taxon>
        <taxon>Actinomycetota</taxon>
        <taxon>Actinomycetes</taxon>
        <taxon>Micrococcales</taxon>
        <taxon>Micrococcaceae</taxon>
        <taxon>Zhihengliuella</taxon>
    </lineage>
</organism>
<evidence type="ECO:0000256" key="1">
    <source>
        <dbReference type="ARBA" id="ARBA00004141"/>
    </source>
</evidence>
<feature type="transmembrane region" description="Helical" evidence="6">
    <location>
        <begin position="156"/>
        <end position="172"/>
    </location>
</feature>